<protein>
    <submittedName>
        <fullName evidence="2">Uncharacterized protein</fullName>
    </submittedName>
</protein>
<dbReference type="Proteomes" id="UP000799770">
    <property type="component" value="Unassembled WGS sequence"/>
</dbReference>
<sequence length="115" mass="13339">MRLIYLFLHRRNKKQAAAAEEVPIELQRLHDPTTSPTADQTNDREQFIRNNSGQSRGKRPLRKPEPVAGSQVAAETSLIRRSESLSRTRWRKPDTVGTDCIARRRRIYLQNEQDS</sequence>
<evidence type="ECO:0000256" key="1">
    <source>
        <dbReference type="SAM" id="MobiDB-lite"/>
    </source>
</evidence>
<accession>A0A6A5Z0Y7</accession>
<evidence type="ECO:0000313" key="3">
    <source>
        <dbReference type="Proteomes" id="UP000799770"/>
    </source>
</evidence>
<feature type="region of interest" description="Disordered" evidence="1">
    <location>
        <begin position="17"/>
        <end position="75"/>
    </location>
</feature>
<gene>
    <name evidence="2" type="ORF">BDV96DRAFT_150479</name>
</gene>
<proteinExistence type="predicted"/>
<evidence type="ECO:0000313" key="2">
    <source>
        <dbReference type="EMBL" id="KAF2113050.1"/>
    </source>
</evidence>
<reference evidence="2" key="1">
    <citation type="journal article" date="2020" name="Stud. Mycol.">
        <title>101 Dothideomycetes genomes: a test case for predicting lifestyles and emergence of pathogens.</title>
        <authorList>
            <person name="Haridas S."/>
            <person name="Albert R."/>
            <person name="Binder M."/>
            <person name="Bloem J."/>
            <person name="Labutti K."/>
            <person name="Salamov A."/>
            <person name="Andreopoulos B."/>
            <person name="Baker S."/>
            <person name="Barry K."/>
            <person name="Bills G."/>
            <person name="Bluhm B."/>
            <person name="Cannon C."/>
            <person name="Castanera R."/>
            <person name="Culley D."/>
            <person name="Daum C."/>
            <person name="Ezra D."/>
            <person name="Gonzalez J."/>
            <person name="Henrissat B."/>
            <person name="Kuo A."/>
            <person name="Liang C."/>
            <person name="Lipzen A."/>
            <person name="Lutzoni F."/>
            <person name="Magnuson J."/>
            <person name="Mondo S."/>
            <person name="Nolan M."/>
            <person name="Ohm R."/>
            <person name="Pangilinan J."/>
            <person name="Park H.-J."/>
            <person name="Ramirez L."/>
            <person name="Alfaro M."/>
            <person name="Sun H."/>
            <person name="Tritt A."/>
            <person name="Yoshinaga Y."/>
            <person name="Zwiers L.-H."/>
            <person name="Turgeon B."/>
            <person name="Goodwin S."/>
            <person name="Spatafora J."/>
            <person name="Crous P."/>
            <person name="Grigoriev I."/>
        </authorList>
    </citation>
    <scope>NUCLEOTIDE SEQUENCE</scope>
    <source>
        <strain evidence="2">CBS 627.86</strain>
    </source>
</reference>
<dbReference type="EMBL" id="ML977329">
    <property type="protein sequence ID" value="KAF2113050.1"/>
    <property type="molecule type" value="Genomic_DNA"/>
</dbReference>
<keyword evidence="3" id="KW-1185">Reference proteome</keyword>
<dbReference type="AlphaFoldDB" id="A0A6A5Z0Y7"/>
<name>A0A6A5Z0Y7_9PLEO</name>
<organism evidence="2 3">
    <name type="scientific">Lophiotrema nucula</name>
    <dbReference type="NCBI Taxonomy" id="690887"/>
    <lineage>
        <taxon>Eukaryota</taxon>
        <taxon>Fungi</taxon>
        <taxon>Dikarya</taxon>
        <taxon>Ascomycota</taxon>
        <taxon>Pezizomycotina</taxon>
        <taxon>Dothideomycetes</taxon>
        <taxon>Pleosporomycetidae</taxon>
        <taxon>Pleosporales</taxon>
        <taxon>Lophiotremataceae</taxon>
        <taxon>Lophiotrema</taxon>
    </lineage>
</organism>